<keyword evidence="4" id="KW-0238">DNA-binding</keyword>
<keyword evidence="5" id="KW-0804">Transcription</keyword>
<dbReference type="GeneTree" id="ENSGT00940000155712"/>
<evidence type="ECO:0000256" key="6">
    <source>
        <dbReference type="ARBA" id="ARBA00023242"/>
    </source>
</evidence>
<dbReference type="AlphaFoldDB" id="A0A8C5LKC1"/>
<dbReference type="InterPro" id="IPR012295">
    <property type="entry name" value="TBP_dom_sf"/>
</dbReference>
<evidence type="ECO:0000313" key="8">
    <source>
        <dbReference type="Proteomes" id="UP000694385"/>
    </source>
</evidence>
<dbReference type="Proteomes" id="UP000694385">
    <property type="component" value="Unassembled WGS sequence"/>
</dbReference>
<keyword evidence="8" id="KW-1185">Reference proteome</keyword>
<dbReference type="Gene3D" id="3.30.310.10">
    <property type="entry name" value="TATA-Binding Protein"/>
    <property type="match status" value="2"/>
</dbReference>
<dbReference type="FunFam" id="3.30.310.10:FF:000005">
    <property type="entry name" value="TATA box-binding protein-like 1"/>
    <property type="match status" value="1"/>
</dbReference>
<comment type="similarity">
    <text evidence="2">Belongs to the TBP family.</text>
</comment>
<dbReference type="GO" id="GO:0006352">
    <property type="term" value="P:DNA-templated transcription initiation"/>
    <property type="evidence" value="ECO:0007669"/>
    <property type="project" value="InterPro"/>
</dbReference>
<accession>A0A8C5LKC1</accession>
<dbReference type="SUPFAM" id="SSF55945">
    <property type="entry name" value="TATA-box binding protein-like"/>
    <property type="match status" value="2"/>
</dbReference>
<dbReference type="PRINTS" id="PR00686">
    <property type="entry name" value="TIFACTORIID"/>
</dbReference>
<keyword evidence="6" id="KW-0539">Nucleus</keyword>
<evidence type="ECO:0000256" key="1">
    <source>
        <dbReference type="ARBA" id="ARBA00004123"/>
    </source>
</evidence>
<dbReference type="Ensembl" id="ENSJJAT00000030596.1">
    <property type="protein sequence ID" value="ENSJJAP00000024017.1"/>
    <property type="gene ID" value="ENSJJAG00000023606.1"/>
</dbReference>
<dbReference type="InterPro" id="IPR000814">
    <property type="entry name" value="TBP"/>
</dbReference>
<dbReference type="Pfam" id="PF00352">
    <property type="entry name" value="TBP"/>
    <property type="match status" value="2"/>
</dbReference>
<reference evidence="7" key="1">
    <citation type="submission" date="2025-08" db="UniProtKB">
        <authorList>
            <consortium name="Ensembl"/>
        </authorList>
    </citation>
    <scope>IDENTIFICATION</scope>
</reference>
<evidence type="ECO:0000256" key="5">
    <source>
        <dbReference type="ARBA" id="ARBA00023163"/>
    </source>
</evidence>
<keyword evidence="3" id="KW-0805">Transcription regulation</keyword>
<dbReference type="PANTHER" id="PTHR10126">
    <property type="entry name" value="TATA-BOX BINDING PROTEIN"/>
    <property type="match status" value="1"/>
</dbReference>
<dbReference type="GO" id="GO:0003677">
    <property type="term" value="F:DNA binding"/>
    <property type="evidence" value="ECO:0007669"/>
    <property type="project" value="UniProtKB-KW"/>
</dbReference>
<evidence type="ECO:0000256" key="4">
    <source>
        <dbReference type="ARBA" id="ARBA00023125"/>
    </source>
</evidence>
<dbReference type="GO" id="GO:0005634">
    <property type="term" value="C:nucleus"/>
    <property type="evidence" value="ECO:0007669"/>
    <property type="project" value="UniProtKB-SubCell"/>
</dbReference>
<proteinExistence type="inferred from homology"/>
<reference evidence="7" key="2">
    <citation type="submission" date="2025-09" db="UniProtKB">
        <authorList>
            <consortium name="Ensembl"/>
        </authorList>
    </citation>
    <scope>IDENTIFICATION</scope>
</reference>
<evidence type="ECO:0000256" key="3">
    <source>
        <dbReference type="ARBA" id="ARBA00023015"/>
    </source>
</evidence>
<evidence type="ECO:0000313" key="7">
    <source>
        <dbReference type="Ensembl" id="ENSJJAP00000024017.1"/>
    </source>
</evidence>
<organism evidence="7 8">
    <name type="scientific">Jaculus jaculus</name>
    <name type="common">Lesser Egyptian jerboa</name>
    <dbReference type="NCBI Taxonomy" id="51337"/>
    <lineage>
        <taxon>Eukaryota</taxon>
        <taxon>Metazoa</taxon>
        <taxon>Chordata</taxon>
        <taxon>Craniata</taxon>
        <taxon>Vertebrata</taxon>
        <taxon>Euteleostomi</taxon>
        <taxon>Mammalia</taxon>
        <taxon>Eutheria</taxon>
        <taxon>Euarchontoglires</taxon>
        <taxon>Glires</taxon>
        <taxon>Rodentia</taxon>
        <taxon>Myomorpha</taxon>
        <taxon>Dipodoidea</taxon>
        <taxon>Dipodidae</taxon>
        <taxon>Dipodinae</taxon>
        <taxon>Jaculus</taxon>
    </lineage>
</organism>
<sequence length="157" mass="17535">MDTDSDVAMDILITNVVCVLRTRCQLNLRKIDLEGANVISKYDVGKVLMKLKKTRITATMWSSGKIICTGTTSEEAKFGTRCLKKLVCNMPFKICLPEFTKNNRPNPSYEPELHPAVVTLQVFSTGSITVTGPNIKAVATAIEQIYPFMFESRKEIL</sequence>
<comment type="subcellular location">
    <subcellularLocation>
        <location evidence="1">Nucleus</location>
    </subcellularLocation>
</comment>
<evidence type="ECO:0000256" key="2">
    <source>
        <dbReference type="ARBA" id="ARBA00005560"/>
    </source>
</evidence>
<protein>
    <submittedName>
        <fullName evidence="7">Uncharacterized protein</fullName>
    </submittedName>
</protein>
<name>A0A8C5LKC1_JACJA</name>